<accession>A0ACB8T7U2</accession>
<keyword evidence="2" id="KW-1185">Reference proteome</keyword>
<dbReference type="EMBL" id="MU277198">
    <property type="protein sequence ID" value="KAI0064499.1"/>
    <property type="molecule type" value="Genomic_DNA"/>
</dbReference>
<sequence length="216" mass="24439">MPRRNTSVCFQFRERGKCSFGNKCKFPHVVEIKTPASQSSHASAFGDTEESSLEAFFALYPGFHYDTSASPNTEFGRLCRFNRWGRNNEEERTKAYNAFRDALTQQFNAIYGTDVNDIHSWHLLCSVLGIAPPEGLEACRQAVRSTHVNLIDLVVEPEEGVVLFDSEKALSEYTIKTGKFFPRDNAYAGGVLRFLLRHIMNPSDSSKTKSTRRKAK</sequence>
<name>A0ACB8T7U2_9AGAM</name>
<organism evidence="1 2">
    <name type="scientific">Artomyces pyxidatus</name>
    <dbReference type="NCBI Taxonomy" id="48021"/>
    <lineage>
        <taxon>Eukaryota</taxon>
        <taxon>Fungi</taxon>
        <taxon>Dikarya</taxon>
        <taxon>Basidiomycota</taxon>
        <taxon>Agaricomycotina</taxon>
        <taxon>Agaricomycetes</taxon>
        <taxon>Russulales</taxon>
        <taxon>Auriscalpiaceae</taxon>
        <taxon>Artomyces</taxon>
    </lineage>
</organism>
<comment type="caution">
    <text evidence="1">The sequence shown here is derived from an EMBL/GenBank/DDBJ whole genome shotgun (WGS) entry which is preliminary data.</text>
</comment>
<evidence type="ECO:0000313" key="2">
    <source>
        <dbReference type="Proteomes" id="UP000814140"/>
    </source>
</evidence>
<gene>
    <name evidence="1" type="ORF">BV25DRAFT_1822857</name>
</gene>
<evidence type="ECO:0000313" key="1">
    <source>
        <dbReference type="EMBL" id="KAI0064499.1"/>
    </source>
</evidence>
<proteinExistence type="predicted"/>
<reference evidence="1" key="2">
    <citation type="journal article" date="2022" name="New Phytol.">
        <title>Evolutionary transition to the ectomycorrhizal habit in the genomes of a hyperdiverse lineage of mushroom-forming fungi.</title>
        <authorList>
            <person name="Looney B."/>
            <person name="Miyauchi S."/>
            <person name="Morin E."/>
            <person name="Drula E."/>
            <person name="Courty P.E."/>
            <person name="Kohler A."/>
            <person name="Kuo A."/>
            <person name="LaButti K."/>
            <person name="Pangilinan J."/>
            <person name="Lipzen A."/>
            <person name="Riley R."/>
            <person name="Andreopoulos W."/>
            <person name="He G."/>
            <person name="Johnson J."/>
            <person name="Nolan M."/>
            <person name="Tritt A."/>
            <person name="Barry K.W."/>
            <person name="Grigoriev I.V."/>
            <person name="Nagy L.G."/>
            <person name="Hibbett D."/>
            <person name="Henrissat B."/>
            <person name="Matheny P.B."/>
            <person name="Labbe J."/>
            <person name="Martin F.M."/>
        </authorList>
    </citation>
    <scope>NUCLEOTIDE SEQUENCE</scope>
    <source>
        <strain evidence="1">HHB10654</strain>
    </source>
</reference>
<dbReference type="Proteomes" id="UP000814140">
    <property type="component" value="Unassembled WGS sequence"/>
</dbReference>
<protein>
    <submittedName>
        <fullName evidence="1">Uncharacterized protein</fullName>
    </submittedName>
</protein>
<reference evidence="1" key="1">
    <citation type="submission" date="2021-03" db="EMBL/GenBank/DDBJ databases">
        <authorList>
            <consortium name="DOE Joint Genome Institute"/>
            <person name="Ahrendt S."/>
            <person name="Looney B.P."/>
            <person name="Miyauchi S."/>
            <person name="Morin E."/>
            <person name="Drula E."/>
            <person name="Courty P.E."/>
            <person name="Chicoki N."/>
            <person name="Fauchery L."/>
            <person name="Kohler A."/>
            <person name="Kuo A."/>
            <person name="Labutti K."/>
            <person name="Pangilinan J."/>
            <person name="Lipzen A."/>
            <person name="Riley R."/>
            <person name="Andreopoulos W."/>
            <person name="He G."/>
            <person name="Johnson J."/>
            <person name="Barry K.W."/>
            <person name="Grigoriev I.V."/>
            <person name="Nagy L."/>
            <person name="Hibbett D."/>
            <person name="Henrissat B."/>
            <person name="Matheny P.B."/>
            <person name="Labbe J."/>
            <person name="Martin F."/>
        </authorList>
    </citation>
    <scope>NUCLEOTIDE SEQUENCE</scope>
    <source>
        <strain evidence="1">HHB10654</strain>
    </source>
</reference>